<dbReference type="EMBL" id="CAJJDO010000018">
    <property type="protein sequence ID" value="CAD8149088.1"/>
    <property type="molecule type" value="Genomic_DNA"/>
</dbReference>
<sequence length="108" mass="13220">MFDNIRQNDEPYDTENEKEYFDRKLSEYQDMYFIKQAITAYSKIKLFNIEPLQKLKYECYSNCYDNTQVIFENQEKRNQKAQVNVYPNAKKKQKILNSFQETLINQYI</sequence>
<name>A0A8S1TB84_9CILI</name>
<reference evidence="1" key="1">
    <citation type="submission" date="2021-01" db="EMBL/GenBank/DDBJ databases">
        <authorList>
            <consortium name="Genoscope - CEA"/>
            <person name="William W."/>
        </authorList>
    </citation>
    <scope>NUCLEOTIDE SEQUENCE</scope>
</reference>
<protein>
    <submittedName>
        <fullName evidence="1">Uncharacterized protein</fullName>
    </submittedName>
</protein>
<proteinExistence type="predicted"/>
<dbReference type="Proteomes" id="UP000689195">
    <property type="component" value="Unassembled WGS sequence"/>
</dbReference>
<organism evidence="1 2">
    <name type="scientific">Paramecium pentaurelia</name>
    <dbReference type="NCBI Taxonomy" id="43138"/>
    <lineage>
        <taxon>Eukaryota</taxon>
        <taxon>Sar</taxon>
        <taxon>Alveolata</taxon>
        <taxon>Ciliophora</taxon>
        <taxon>Intramacronucleata</taxon>
        <taxon>Oligohymenophorea</taxon>
        <taxon>Peniculida</taxon>
        <taxon>Parameciidae</taxon>
        <taxon>Paramecium</taxon>
    </lineage>
</organism>
<accession>A0A8S1TB84</accession>
<evidence type="ECO:0000313" key="2">
    <source>
        <dbReference type="Proteomes" id="UP000689195"/>
    </source>
</evidence>
<keyword evidence="2" id="KW-1185">Reference proteome</keyword>
<comment type="caution">
    <text evidence="1">The sequence shown here is derived from an EMBL/GenBank/DDBJ whole genome shotgun (WGS) entry which is preliminary data.</text>
</comment>
<dbReference type="AlphaFoldDB" id="A0A8S1TB84"/>
<gene>
    <name evidence="1" type="ORF">PPENT_87.1.T0180408</name>
</gene>
<evidence type="ECO:0000313" key="1">
    <source>
        <dbReference type="EMBL" id="CAD8149088.1"/>
    </source>
</evidence>